<proteinExistence type="inferred from homology"/>
<dbReference type="SUPFAM" id="SSF51316">
    <property type="entry name" value="Mss4-like"/>
    <property type="match status" value="2"/>
</dbReference>
<dbReference type="InterPro" id="IPR006913">
    <property type="entry name" value="CENP-V/GFA"/>
</dbReference>
<dbReference type="EMBL" id="JAACJK010000067">
    <property type="protein sequence ID" value="KAF5334620.1"/>
    <property type="molecule type" value="Genomic_DNA"/>
</dbReference>
<dbReference type="PANTHER" id="PTHR33337">
    <property type="entry name" value="GFA DOMAIN-CONTAINING PROTEIN"/>
    <property type="match status" value="1"/>
</dbReference>
<dbReference type="Proteomes" id="UP000541558">
    <property type="component" value="Unassembled WGS sequence"/>
</dbReference>
<comment type="similarity">
    <text evidence="1">Belongs to the Gfa family.</text>
</comment>
<dbReference type="OrthoDB" id="5422068at2759"/>
<evidence type="ECO:0000259" key="6">
    <source>
        <dbReference type="PROSITE" id="PS51891"/>
    </source>
</evidence>
<name>A0A8H5C3L8_9AGAR</name>
<evidence type="ECO:0000256" key="4">
    <source>
        <dbReference type="ARBA" id="ARBA00023239"/>
    </source>
</evidence>
<protein>
    <recommendedName>
        <fullName evidence="6">CENP-V/GFA domain-containing protein</fullName>
    </recommendedName>
</protein>
<dbReference type="Gene3D" id="3.90.1590.10">
    <property type="entry name" value="glutathione-dependent formaldehyde- activating enzyme (gfa)"/>
    <property type="match status" value="1"/>
</dbReference>
<dbReference type="AlphaFoldDB" id="A0A8H5C3L8"/>
<dbReference type="GO" id="GO:0046872">
    <property type="term" value="F:metal ion binding"/>
    <property type="evidence" value="ECO:0007669"/>
    <property type="project" value="UniProtKB-KW"/>
</dbReference>
<sequence>MALNMASNPGGFRGGDKVPVVIFSPLQRPLRPISRTSNIQSTAIVTQGDLTYCRATCHCRRCDLRVVFPTASLPIHNYLCNCTSCRHGTGEMAFHTARILGNPMDAETDGPFAVEVMDSYSPRDRLGVERFFCPTCSANMLVRIDLSLREEADKRGGEPEDCAFGRNRSEKPSEQELEEGFQWRVAGGALRNYEGIIQPMYHLNLASTMDGGVADHLRTFDGNQLIRYSEGVGSKVLPFEWHSPTLTDDQPEEISAFCHCRAVSVKVSRPDDRAKSLRSPFPDLIYPTDVTYRAKLRNPGDEKWWLRGPYKEGEPVRYLAGHCSCAFCRMTGGFDFQSGTFIPRFNIREADQESGRTIVFSQQESRPKGLKQYVSSPGRYHEFCGTCGATAFWWHVSRPNLVDLSMGLLDASVDGVRAEHWFEWHKSRVSNMQVSGSRKMVASLVEGLRQA</sequence>
<keyword evidence="4" id="KW-0456">Lyase</keyword>
<gene>
    <name evidence="7" type="ORF">D9611_011933</name>
</gene>
<keyword evidence="2" id="KW-0479">Metal-binding</keyword>
<evidence type="ECO:0000256" key="1">
    <source>
        <dbReference type="ARBA" id="ARBA00005495"/>
    </source>
</evidence>
<dbReference type="PANTHER" id="PTHR33337:SF40">
    <property type="entry name" value="CENP-V_GFA DOMAIN-CONTAINING PROTEIN-RELATED"/>
    <property type="match status" value="1"/>
</dbReference>
<dbReference type="Gene3D" id="2.170.150.70">
    <property type="match status" value="1"/>
</dbReference>
<dbReference type="PROSITE" id="PS51891">
    <property type="entry name" value="CENP_V_GFA"/>
    <property type="match status" value="1"/>
</dbReference>
<reference evidence="7 8" key="1">
    <citation type="journal article" date="2020" name="ISME J.">
        <title>Uncovering the hidden diversity of litter-decomposition mechanisms in mushroom-forming fungi.</title>
        <authorList>
            <person name="Floudas D."/>
            <person name="Bentzer J."/>
            <person name="Ahren D."/>
            <person name="Johansson T."/>
            <person name="Persson P."/>
            <person name="Tunlid A."/>
        </authorList>
    </citation>
    <scope>NUCLEOTIDE SEQUENCE [LARGE SCALE GENOMIC DNA]</scope>
    <source>
        <strain evidence="7 8">CBS 175.51</strain>
    </source>
</reference>
<accession>A0A8H5C3L8</accession>
<dbReference type="GO" id="GO:0016846">
    <property type="term" value="F:carbon-sulfur lyase activity"/>
    <property type="evidence" value="ECO:0007669"/>
    <property type="project" value="InterPro"/>
</dbReference>
<evidence type="ECO:0000256" key="3">
    <source>
        <dbReference type="ARBA" id="ARBA00022833"/>
    </source>
</evidence>
<feature type="domain" description="CENP-V/GFA" evidence="6">
    <location>
        <begin position="52"/>
        <end position="194"/>
    </location>
</feature>
<keyword evidence="3" id="KW-0862">Zinc</keyword>
<evidence type="ECO:0000256" key="2">
    <source>
        <dbReference type="ARBA" id="ARBA00022723"/>
    </source>
</evidence>
<feature type="region of interest" description="Disordered" evidence="5">
    <location>
        <begin position="155"/>
        <end position="175"/>
    </location>
</feature>
<evidence type="ECO:0000313" key="8">
    <source>
        <dbReference type="Proteomes" id="UP000541558"/>
    </source>
</evidence>
<evidence type="ECO:0000256" key="5">
    <source>
        <dbReference type="SAM" id="MobiDB-lite"/>
    </source>
</evidence>
<evidence type="ECO:0000313" key="7">
    <source>
        <dbReference type="EMBL" id="KAF5334620.1"/>
    </source>
</evidence>
<organism evidence="7 8">
    <name type="scientific">Ephemerocybe angulata</name>
    <dbReference type="NCBI Taxonomy" id="980116"/>
    <lineage>
        <taxon>Eukaryota</taxon>
        <taxon>Fungi</taxon>
        <taxon>Dikarya</taxon>
        <taxon>Basidiomycota</taxon>
        <taxon>Agaricomycotina</taxon>
        <taxon>Agaricomycetes</taxon>
        <taxon>Agaricomycetidae</taxon>
        <taxon>Agaricales</taxon>
        <taxon>Agaricineae</taxon>
        <taxon>Psathyrellaceae</taxon>
        <taxon>Ephemerocybe</taxon>
    </lineage>
</organism>
<dbReference type="InterPro" id="IPR011057">
    <property type="entry name" value="Mss4-like_sf"/>
</dbReference>
<keyword evidence="8" id="KW-1185">Reference proteome</keyword>
<comment type="caution">
    <text evidence="7">The sequence shown here is derived from an EMBL/GenBank/DDBJ whole genome shotgun (WGS) entry which is preliminary data.</text>
</comment>